<evidence type="ECO:0000256" key="7">
    <source>
        <dbReference type="ARBA" id="ARBA00023180"/>
    </source>
</evidence>
<name>A0A1D2M3H9_ORCCI</name>
<feature type="transmembrane region" description="Helical" evidence="8">
    <location>
        <begin position="349"/>
        <end position="369"/>
    </location>
</feature>
<evidence type="ECO:0000256" key="6">
    <source>
        <dbReference type="ARBA" id="ARBA00023136"/>
    </source>
</evidence>
<keyword evidence="7" id="KW-0325">Glycoprotein</keyword>
<keyword evidence="4" id="KW-0732">Signal</keyword>
<feature type="transmembrane region" description="Helical" evidence="8">
    <location>
        <begin position="317"/>
        <end position="337"/>
    </location>
</feature>
<dbReference type="GO" id="GO:0051033">
    <property type="term" value="F:RNA transmembrane transporter activity"/>
    <property type="evidence" value="ECO:0007669"/>
    <property type="project" value="TreeGrafter"/>
</dbReference>
<reference evidence="9 10" key="1">
    <citation type="journal article" date="2016" name="Genome Biol. Evol.">
        <title>Gene Family Evolution Reflects Adaptation to Soil Environmental Stressors in the Genome of the Collembolan Orchesella cincta.</title>
        <authorList>
            <person name="Faddeeva-Vakhrusheva A."/>
            <person name="Derks M.F."/>
            <person name="Anvar S.Y."/>
            <person name="Agamennone V."/>
            <person name="Suring W."/>
            <person name="Smit S."/>
            <person name="van Straalen N.M."/>
            <person name="Roelofs D."/>
        </authorList>
    </citation>
    <scope>NUCLEOTIDE SEQUENCE [LARGE SCALE GENOMIC DNA]</scope>
    <source>
        <tissue evidence="9">Mixed pool</tissue>
    </source>
</reference>
<dbReference type="STRING" id="48709.A0A1D2M3H9"/>
<dbReference type="InterPro" id="IPR025958">
    <property type="entry name" value="SID1_TM_fam"/>
</dbReference>
<dbReference type="Pfam" id="PF13965">
    <property type="entry name" value="SID-1_RNA_chan"/>
    <property type="match status" value="2"/>
</dbReference>
<feature type="transmembrane region" description="Helical" evidence="8">
    <location>
        <begin position="170"/>
        <end position="193"/>
    </location>
</feature>
<gene>
    <name evidence="9" type="ORF">Ocin01_19164</name>
</gene>
<evidence type="ECO:0000313" key="10">
    <source>
        <dbReference type="Proteomes" id="UP000094527"/>
    </source>
</evidence>
<dbReference type="GO" id="GO:0005764">
    <property type="term" value="C:lysosome"/>
    <property type="evidence" value="ECO:0007669"/>
    <property type="project" value="TreeGrafter"/>
</dbReference>
<comment type="subcellular location">
    <subcellularLocation>
        <location evidence="1">Membrane</location>
        <topology evidence="1">Multi-pass membrane protein</topology>
    </subcellularLocation>
</comment>
<evidence type="ECO:0000256" key="2">
    <source>
        <dbReference type="ARBA" id="ARBA00006618"/>
    </source>
</evidence>
<dbReference type="PANTHER" id="PTHR12185">
    <property type="entry name" value="SID1 TRANSMEMBRANE FAMILY MEMEBER"/>
    <property type="match status" value="1"/>
</dbReference>
<keyword evidence="10" id="KW-1185">Reference proteome</keyword>
<comment type="similarity">
    <text evidence="2">Belongs to the SID1 family.</text>
</comment>
<organism evidence="9 10">
    <name type="scientific">Orchesella cincta</name>
    <name type="common">Springtail</name>
    <name type="synonym">Podura cincta</name>
    <dbReference type="NCBI Taxonomy" id="48709"/>
    <lineage>
        <taxon>Eukaryota</taxon>
        <taxon>Metazoa</taxon>
        <taxon>Ecdysozoa</taxon>
        <taxon>Arthropoda</taxon>
        <taxon>Hexapoda</taxon>
        <taxon>Collembola</taxon>
        <taxon>Entomobryomorpha</taxon>
        <taxon>Entomobryoidea</taxon>
        <taxon>Orchesellidae</taxon>
        <taxon>Orchesellinae</taxon>
        <taxon>Orchesella</taxon>
    </lineage>
</organism>
<dbReference type="PANTHER" id="PTHR12185:SF14">
    <property type="entry name" value="CHOLESTEROL UPTAKE PROTEIN 1"/>
    <property type="match status" value="1"/>
</dbReference>
<evidence type="ECO:0000313" key="9">
    <source>
        <dbReference type="EMBL" id="ODM87519.1"/>
    </source>
</evidence>
<sequence>MNRLTLFCPFRWNVTKSFDISHNTPHFFWFQFPEKSSFVRILADADSEKECPIFDEPESVNYEGIYQTISSSGALIVKKQDSFQEEFIVVLVVHPNNDKCMRWNPFSLPNDNLVQTRSNKDASSLKSTSLFVSILVKAEEELSPDKLPFPVLLNPQKRNALKGFTNGKEFIYVSGIVALFYVIPTVQFAAYYFRIGTSTGNLDICYYNFRCAQLIWYFVDFNHLFSNLPYMIFGLLFCLIVKVHESKLNGILELHQANNQIELSPIVPQTQDGFEKLMMISQLHFEDTCFMYVIAVLSTVLIYQQRHPRWFNSNHTFGTLGCMLFLNLCGLLLEAVLRLKIDPYICSHWELAFGCFSGVTLLVCFNYIFVGVLDERQRPVKRWKYFSARVRRTWNGILHSHRLLPYHFYFDNIDAWICVVLLSIDYF</sequence>
<evidence type="ECO:0000256" key="4">
    <source>
        <dbReference type="ARBA" id="ARBA00022729"/>
    </source>
</evidence>
<dbReference type="EMBL" id="LJIJ01005118">
    <property type="protein sequence ID" value="ODM87519.1"/>
    <property type="molecule type" value="Genomic_DNA"/>
</dbReference>
<evidence type="ECO:0000256" key="3">
    <source>
        <dbReference type="ARBA" id="ARBA00022692"/>
    </source>
</evidence>
<dbReference type="GO" id="GO:0003725">
    <property type="term" value="F:double-stranded RNA binding"/>
    <property type="evidence" value="ECO:0007669"/>
    <property type="project" value="TreeGrafter"/>
</dbReference>
<dbReference type="GO" id="GO:0005886">
    <property type="term" value="C:plasma membrane"/>
    <property type="evidence" value="ECO:0007669"/>
    <property type="project" value="TreeGrafter"/>
</dbReference>
<evidence type="ECO:0000256" key="5">
    <source>
        <dbReference type="ARBA" id="ARBA00022989"/>
    </source>
</evidence>
<protein>
    <submittedName>
        <fullName evidence="9">SID1 transmembrane family member 1</fullName>
    </submittedName>
</protein>
<accession>A0A1D2M3H9</accession>
<dbReference type="OrthoDB" id="416618at2759"/>
<evidence type="ECO:0000256" key="8">
    <source>
        <dbReference type="SAM" id="Phobius"/>
    </source>
</evidence>
<feature type="transmembrane region" description="Helical" evidence="8">
    <location>
        <begin position="224"/>
        <end position="241"/>
    </location>
</feature>
<evidence type="ECO:0000256" key="1">
    <source>
        <dbReference type="ARBA" id="ARBA00004141"/>
    </source>
</evidence>
<dbReference type="Proteomes" id="UP000094527">
    <property type="component" value="Unassembled WGS sequence"/>
</dbReference>
<comment type="caution">
    <text evidence="9">The sequence shown here is derived from an EMBL/GenBank/DDBJ whole genome shotgun (WGS) entry which is preliminary data.</text>
</comment>
<dbReference type="AlphaFoldDB" id="A0A1D2M3H9"/>
<keyword evidence="3 8" id="KW-0812">Transmembrane</keyword>
<keyword evidence="5 8" id="KW-1133">Transmembrane helix</keyword>
<keyword evidence="6 8" id="KW-0472">Membrane</keyword>
<proteinExistence type="inferred from homology"/>
<feature type="transmembrane region" description="Helical" evidence="8">
    <location>
        <begin position="288"/>
        <end position="305"/>
    </location>
</feature>